<dbReference type="SUPFAM" id="SSF54695">
    <property type="entry name" value="POZ domain"/>
    <property type="match status" value="1"/>
</dbReference>
<dbReference type="Proteomes" id="UP001283341">
    <property type="component" value="Unassembled WGS sequence"/>
</dbReference>
<dbReference type="EMBL" id="JAUEDM010000009">
    <property type="protein sequence ID" value="KAK3312458.1"/>
    <property type="molecule type" value="Genomic_DNA"/>
</dbReference>
<name>A0AAE0HT60_9PEZI</name>
<reference evidence="1" key="2">
    <citation type="submission" date="2023-06" db="EMBL/GenBank/DDBJ databases">
        <authorList>
            <consortium name="Lawrence Berkeley National Laboratory"/>
            <person name="Haridas S."/>
            <person name="Hensen N."/>
            <person name="Bonometti L."/>
            <person name="Westerberg I."/>
            <person name="Brannstrom I.O."/>
            <person name="Guillou S."/>
            <person name="Cros-Aarteil S."/>
            <person name="Calhoun S."/>
            <person name="Kuo A."/>
            <person name="Mondo S."/>
            <person name="Pangilinan J."/>
            <person name="Riley R."/>
            <person name="Labutti K."/>
            <person name="Andreopoulos B."/>
            <person name="Lipzen A."/>
            <person name="Chen C."/>
            <person name="Yanf M."/>
            <person name="Daum C."/>
            <person name="Ng V."/>
            <person name="Clum A."/>
            <person name="Steindorff A."/>
            <person name="Ohm R."/>
            <person name="Martin F."/>
            <person name="Silar P."/>
            <person name="Natvig D."/>
            <person name="Lalanne C."/>
            <person name="Gautier V."/>
            <person name="Ament-Velasquez S.L."/>
            <person name="Kruys A."/>
            <person name="Hutchinson M.I."/>
            <person name="Powell A.J."/>
            <person name="Barry K."/>
            <person name="Miller A.N."/>
            <person name="Grigoriev I.V."/>
            <person name="Debuchy R."/>
            <person name="Gladieux P."/>
            <person name="Thoren M.H."/>
            <person name="Johannesson H."/>
        </authorList>
    </citation>
    <scope>NUCLEOTIDE SEQUENCE</scope>
    <source>
        <strain evidence="1">CBS 118394</strain>
    </source>
</reference>
<accession>A0AAE0HT60</accession>
<dbReference type="Gene3D" id="3.30.710.10">
    <property type="entry name" value="Potassium Channel Kv1.1, Chain A"/>
    <property type="match status" value="1"/>
</dbReference>
<organism evidence="1 2">
    <name type="scientific">Apodospora peruviana</name>
    <dbReference type="NCBI Taxonomy" id="516989"/>
    <lineage>
        <taxon>Eukaryota</taxon>
        <taxon>Fungi</taxon>
        <taxon>Dikarya</taxon>
        <taxon>Ascomycota</taxon>
        <taxon>Pezizomycotina</taxon>
        <taxon>Sordariomycetes</taxon>
        <taxon>Sordariomycetidae</taxon>
        <taxon>Sordariales</taxon>
        <taxon>Lasiosphaeriaceae</taxon>
        <taxon>Apodospora</taxon>
    </lineage>
</organism>
<keyword evidence="2" id="KW-1185">Reference proteome</keyword>
<evidence type="ECO:0008006" key="3">
    <source>
        <dbReference type="Google" id="ProtNLM"/>
    </source>
</evidence>
<proteinExistence type="predicted"/>
<protein>
    <recommendedName>
        <fullName evidence="3">BTB domain-containing protein</fullName>
    </recommendedName>
</protein>
<dbReference type="InterPro" id="IPR011333">
    <property type="entry name" value="SKP1/BTB/POZ_sf"/>
</dbReference>
<evidence type="ECO:0000313" key="2">
    <source>
        <dbReference type="Proteomes" id="UP001283341"/>
    </source>
</evidence>
<comment type="caution">
    <text evidence="1">The sequence shown here is derived from an EMBL/GenBank/DDBJ whole genome shotgun (WGS) entry which is preliminary data.</text>
</comment>
<evidence type="ECO:0000313" key="1">
    <source>
        <dbReference type="EMBL" id="KAK3312458.1"/>
    </source>
</evidence>
<dbReference type="AlphaFoldDB" id="A0AAE0HT60"/>
<gene>
    <name evidence="1" type="ORF">B0H66DRAFT_399235</name>
</gene>
<reference evidence="1" key="1">
    <citation type="journal article" date="2023" name="Mol. Phylogenet. Evol.">
        <title>Genome-scale phylogeny and comparative genomics of the fungal order Sordariales.</title>
        <authorList>
            <person name="Hensen N."/>
            <person name="Bonometti L."/>
            <person name="Westerberg I."/>
            <person name="Brannstrom I.O."/>
            <person name="Guillou S."/>
            <person name="Cros-Aarteil S."/>
            <person name="Calhoun S."/>
            <person name="Haridas S."/>
            <person name="Kuo A."/>
            <person name="Mondo S."/>
            <person name="Pangilinan J."/>
            <person name="Riley R."/>
            <person name="LaButti K."/>
            <person name="Andreopoulos B."/>
            <person name="Lipzen A."/>
            <person name="Chen C."/>
            <person name="Yan M."/>
            <person name="Daum C."/>
            <person name="Ng V."/>
            <person name="Clum A."/>
            <person name="Steindorff A."/>
            <person name="Ohm R.A."/>
            <person name="Martin F."/>
            <person name="Silar P."/>
            <person name="Natvig D.O."/>
            <person name="Lalanne C."/>
            <person name="Gautier V."/>
            <person name="Ament-Velasquez S.L."/>
            <person name="Kruys A."/>
            <person name="Hutchinson M.I."/>
            <person name="Powell A.J."/>
            <person name="Barry K."/>
            <person name="Miller A.N."/>
            <person name="Grigoriev I.V."/>
            <person name="Debuchy R."/>
            <person name="Gladieux P."/>
            <person name="Hiltunen Thoren M."/>
            <person name="Johannesson H."/>
        </authorList>
    </citation>
    <scope>NUCLEOTIDE SEQUENCE</scope>
    <source>
        <strain evidence="1">CBS 118394</strain>
    </source>
</reference>
<sequence>MMEPKSSSRRSSKSTRDNIITSITTVAIMTKPNSSSQRNSIGISQPSIDPDGDLVLSVGFETTFEPIEFRVCSSAMTRASPVWKRMLSGQWAESKPETGEWIVILPEDNPNALETVLEIVHCKLYKSMFSKSTSDLFDITVTANKYDLIHCTLLSLTSGVRM</sequence>